<dbReference type="RefSeq" id="WP_336927048.1">
    <property type="nucleotide sequence ID" value="NZ_JBANRO010000011.1"/>
</dbReference>
<accession>A0ABV7E3T8</accession>
<evidence type="ECO:0000313" key="4">
    <source>
        <dbReference type="EMBL" id="MFC3097188.1"/>
    </source>
</evidence>
<evidence type="ECO:0000256" key="3">
    <source>
        <dbReference type="ARBA" id="ARBA00023002"/>
    </source>
</evidence>
<keyword evidence="5" id="KW-1185">Reference proteome</keyword>
<gene>
    <name evidence="4" type="ORF">ACFODU_05170</name>
</gene>
<evidence type="ECO:0000256" key="1">
    <source>
        <dbReference type="ARBA" id="ARBA00022630"/>
    </source>
</evidence>
<dbReference type="InterPro" id="IPR004136">
    <property type="entry name" value="NMO"/>
</dbReference>
<reference evidence="5" key="1">
    <citation type="journal article" date="2019" name="Int. J. Syst. Evol. Microbiol.">
        <title>The Global Catalogue of Microorganisms (GCM) 10K type strain sequencing project: providing services to taxonomists for standard genome sequencing and annotation.</title>
        <authorList>
            <consortium name="The Broad Institute Genomics Platform"/>
            <consortium name="The Broad Institute Genome Sequencing Center for Infectious Disease"/>
            <person name="Wu L."/>
            <person name="Ma J."/>
        </authorList>
    </citation>
    <scope>NUCLEOTIDE SEQUENCE [LARGE SCALE GENOMIC DNA]</scope>
    <source>
        <strain evidence="5">KCTC 52607</strain>
    </source>
</reference>
<dbReference type="EC" id="1.13.12.-" evidence="4"/>
<dbReference type="Proteomes" id="UP001595456">
    <property type="component" value="Unassembled WGS sequence"/>
</dbReference>
<dbReference type="Pfam" id="PF03060">
    <property type="entry name" value="NMO"/>
    <property type="match status" value="1"/>
</dbReference>
<proteinExistence type="predicted"/>
<keyword evidence="3 4" id="KW-0560">Oxidoreductase</keyword>
<evidence type="ECO:0000313" key="5">
    <source>
        <dbReference type="Proteomes" id="UP001595456"/>
    </source>
</evidence>
<name>A0ABV7E3T8_9SPHN</name>
<keyword evidence="1" id="KW-0285">Flavoprotein</keyword>
<dbReference type="Gene3D" id="3.20.20.70">
    <property type="entry name" value="Aldolase class I"/>
    <property type="match status" value="1"/>
</dbReference>
<organism evidence="4 5">
    <name type="scientific">Alteraurantiacibacter palmitatis</name>
    <dbReference type="NCBI Taxonomy" id="2054628"/>
    <lineage>
        <taxon>Bacteria</taxon>
        <taxon>Pseudomonadati</taxon>
        <taxon>Pseudomonadota</taxon>
        <taxon>Alphaproteobacteria</taxon>
        <taxon>Sphingomonadales</taxon>
        <taxon>Erythrobacteraceae</taxon>
        <taxon>Alteraurantiacibacter</taxon>
    </lineage>
</organism>
<dbReference type="PANTHER" id="PTHR32332">
    <property type="entry name" value="2-NITROPROPANE DIOXYGENASE"/>
    <property type="match status" value="1"/>
</dbReference>
<keyword evidence="2" id="KW-0288">FMN</keyword>
<evidence type="ECO:0000256" key="2">
    <source>
        <dbReference type="ARBA" id="ARBA00022643"/>
    </source>
</evidence>
<dbReference type="CDD" id="cd04730">
    <property type="entry name" value="NPD_like"/>
    <property type="match status" value="1"/>
</dbReference>
<dbReference type="SUPFAM" id="SSF51412">
    <property type="entry name" value="Inosine monophosphate dehydrogenase (IMPDH)"/>
    <property type="match status" value="1"/>
</dbReference>
<dbReference type="InterPro" id="IPR013785">
    <property type="entry name" value="Aldolase_TIM"/>
</dbReference>
<sequence>MTRFPKTQALMQRGAEFLGSETAILCGAMSWVSERNLVAAISNGGGFGVIACGAMTPELLDTEIAATRALTAKPFGVNLITMHPDLFDLIAVCARHKVSHVVLAGGLPPKGSVEAIKQTGAKVICFAPTLALGRKLLRSGADALVIEGSEAGGHIGPVSTSVLAQEILPELSADNLVFVAGGIGNGAMIAAYLEMGAAGVQLGTRFACATESIAHPDFKKAFFRASARNAVASVQLDPRLPVIPVRALENEGTAEFTAKQREVALLLDQGSIDMEEAQLRIERFWAGALRRAVIDGDVKSGSVMAGQSVGMVTKEEPAAEIIATLMAECEAALTGRRA</sequence>
<comment type="caution">
    <text evidence="4">The sequence shown here is derived from an EMBL/GenBank/DDBJ whole genome shotgun (WGS) entry which is preliminary data.</text>
</comment>
<protein>
    <submittedName>
        <fullName evidence="4">NAD(P)H-dependent flavin oxidoreductase</fullName>
        <ecNumber evidence="4">1.13.12.-</ecNumber>
    </submittedName>
</protein>
<dbReference type="GO" id="GO:0016491">
    <property type="term" value="F:oxidoreductase activity"/>
    <property type="evidence" value="ECO:0007669"/>
    <property type="project" value="UniProtKB-KW"/>
</dbReference>
<dbReference type="EMBL" id="JBHRST010000007">
    <property type="protein sequence ID" value="MFC3097188.1"/>
    <property type="molecule type" value="Genomic_DNA"/>
</dbReference>